<dbReference type="RefSeq" id="WP_100899763.1">
    <property type="nucleotide sequence ID" value="NZ_CAWNNC010000001.1"/>
</dbReference>
<gene>
    <name evidence="1" type="ORF">COO91_04422</name>
</gene>
<protein>
    <submittedName>
        <fullName evidence="1">Uncharacterized protein</fullName>
    </submittedName>
</protein>
<proteinExistence type="predicted"/>
<dbReference type="EMBL" id="CP024785">
    <property type="protein sequence ID" value="AUB38452.1"/>
    <property type="molecule type" value="Genomic_DNA"/>
</dbReference>
<evidence type="ECO:0000313" key="1">
    <source>
        <dbReference type="EMBL" id="AUB38452.1"/>
    </source>
</evidence>
<keyword evidence="2" id="KW-1185">Reference proteome</keyword>
<reference evidence="1 2" key="1">
    <citation type="submission" date="2017-11" db="EMBL/GenBank/DDBJ databases">
        <title>Complete genome of a free-living desiccation-tolerant cyanobacterium and its photosynthetic adaptation to extreme terrestrial habitat.</title>
        <authorList>
            <person name="Shang J."/>
        </authorList>
    </citation>
    <scope>NUCLEOTIDE SEQUENCE [LARGE SCALE GENOMIC DNA]</scope>
    <source>
        <strain evidence="1 2">CCNUN1</strain>
    </source>
</reference>
<name>A0A2K8SSK9_9NOSO</name>
<organism evidence="1 2">
    <name type="scientific">Nostoc flagelliforme CCNUN1</name>
    <dbReference type="NCBI Taxonomy" id="2038116"/>
    <lineage>
        <taxon>Bacteria</taxon>
        <taxon>Bacillati</taxon>
        <taxon>Cyanobacteriota</taxon>
        <taxon>Cyanophyceae</taxon>
        <taxon>Nostocales</taxon>
        <taxon>Nostocaceae</taxon>
        <taxon>Nostoc</taxon>
    </lineage>
</organism>
<dbReference type="KEGG" id="nfl:COO91_04422"/>
<sequence>MNLQDFEAQYREAMAETLNDLQTAVLLLAQVQHRISKIGSSVQHISERVEEFITDQKAE</sequence>
<dbReference type="AlphaFoldDB" id="A0A2K8SSK9"/>
<evidence type="ECO:0000313" key="2">
    <source>
        <dbReference type="Proteomes" id="UP000232003"/>
    </source>
</evidence>
<accession>A0A2K8SSK9</accession>
<dbReference type="Proteomes" id="UP000232003">
    <property type="component" value="Chromosome"/>
</dbReference>